<sequence>MNRKAVILLLGTVLAVSGAVLKGDQNANANLPETSAIEANHTSINPQLKNNVDIVAQYGGSPWGQIASRQTYRNPDTGQVLCFYSSGFWAPCPGQGDYIIIPENARCRGSQAYSISELSLCPAAQCAREKLFDTIDETVSALNGETYISPTPPCGGLP</sequence>
<reference evidence="2 3" key="1">
    <citation type="journal article" date="2020" name="ISME J.">
        <title>Comparative genomics reveals insights into cyanobacterial evolution and habitat adaptation.</title>
        <authorList>
            <person name="Chen M.Y."/>
            <person name="Teng W.K."/>
            <person name="Zhao L."/>
            <person name="Hu C.X."/>
            <person name="Zhou Y.K."/>
            <person name="Han B.P."/>
            <person name="Song L.R."/>
            <person name="Shu W.S."/>
        </authorList>
    </citation>
    <scope>NUCLEOTIDE SEQUENCE [LARGE SCALE GENOMIC DNA]</scope>
    <source>
        <strain evidence="2 3">FACHB-1370</strain>
    </source>
</reference>
<comment type="caution">
    <text evidence="2">The sequence shown here is derived from an EMBL/GenBank/DDBJ whole genome shotgun (WGS) entry which is preliminary data.</text>
</comment>
<keyword evidence="1" id="KW-0732">Signal</keyword>
<organism evidence="2 3">
    <name type="scientific">Planktothricoides raciborskii FACHB-1370</name>
    <dbReference type="NCBI Taxonomy" id="2949576"/>
    <lineage>
        <taxon>Bacteria</taxon>
        <taxon>Bacillati</taxon>
        <taxon>Cyanobacteriota</taxon>
        <taxon>Cyanophyceae</taxon>
        <taxon>Oscillatoriophycideae</taxon>
        <taxon>Oscillatoriales</taxon>
        <taxon>Oscillatoriaceae</taxon>
        <taxon>Planktothricoides</taxon>
    </lineage>
</organism>
<evidence type="ECO:0000313" key="2">
    <source>
        <dbReference type="EMBL" id="MBD2544437.1"/>
    </source>
</evidence>
<feature type="signal peptide" evidence="1">
    <location>
        <begin position="1"/>
        <end position="22"/>
    </location>
</feature>
<name>A0ABR8EDN1_9CYAN</name>
<dbReference type="EMBL" id="JACJSK010000013">
    <property type="protein sequence ID" value="MBD2544437.1"/>
    <property type="molecule type" value="Genomic_DNA"/>
</dbReference>
<dbReference type="RefSeq" id="WP_190878327.1">
    <property type="nucleotide sequence ID" value="NZ_JACJSK010000013.1"/>
</dbReference>
<protein>
    <submittedName>
        <fullName evidence="2">Uncharacterized protein</fullName>
    </submittedName>
</protein>
<feature type="chain" id="PRO_5047249133" evidence="1">
    <location>
        <begin position="23"/>
        <end position="158"/>
    </location>
</feature>
<evidence type="ECO:0000313" key="3">
    <source>
        <dbReference type="Proteomes" id="UP000641954"/>
    </source>
</evidence>
<accession>A0ABR8EDN1</accession>
<evidence type="ECO:0000256" key="1">
    <source>
        <dbReference type="SAM" id="SignalP"/>
    </source>
</evidence>
<dbReference type="Proteomes" id="UP000641954">
    <property type="component" value="Unassembled WGS sequence"/>
</dbReference>
<gene>
    <name evidence="2" type="ORF">H6G72_11435</name>
</gene>
<proteinExistence type="predicted"/>
<keyword evidence="3" id="KW-1185">Reference proteome</keyword>